<proteinExistence type="predicted"/>
<dbReference type="GeneID" id="30410996"/>
<organism evidence="1 2">
    <name type="scientific">Methanobacterium congolense</name>
    <dbReference type="NCBI Taxonomy" id="118062"/>
    <lineage>
        <taxon>Archaea</taxon>
        <taxon>Methanobacteriati</taxon>
        <taxon>Methanobacteriota</taxon>
        <taxon>Methanomada group</taxon>
        <taxon>Methanobacteria</taxon>
        <taxon>Methanobacteriales</taxon>
        <taxon>Methanobacteriaceae</taxon>
        <taxon>Methanobacterium</taxon>
    </lineage>
</organism>
<gene>
    <name evidence="1" type="ORF">MCBB_0132</name>
</gene>
<name>A0A1D3KZN2_9EURY</name>
<reference evidence="1 2" key="1">
    <citation type="submission" date="2016-08" db="EMBL/GenBank/DDBJ databases">
        <authorList>
            <person name="Seilhamer J.J."/>
        </authorList>
    </citation>
    <scope>NUCLEOTIDE SEQUENCE [LARGE SCALE GENOMIC DNA]</scope>
    <source>
        <strain evidence="1">Buetzberg</strain>
    </source>
</reference>
<dbReference type="OrthoDB" id="350602at2157"/>
<sequence>MTIYICVDDTDNLNSRGTGRLARAIAGTISKKYPVIGVTRHQLYVHPDIPFTSHNSCGVIHVDSDDMEIMDELFEIGKKEIYDDFIEGSDPGISVAHDSQILPSLVAYSKDAKNTVLNQEKARTLAKNLNIRLEGLGGTEDGVIGSMAGLGLAFAGNDGRFLMKGNIRDYLGPQSVETLLNAGIDAVYTVDGRLVTEGIVMNPEGKSVKPCPVNGKCILFVDTSDGMLQAVKRD</sequence>
<evidence type="ECO:0000313" key="1">
    <source>
        <dbReference type="EMBL" id="SCG84720.1"/>
    </source>
</evidence>
<dbReference type="PANTHER" id="PTHR40705">
    <property type="entry name" value="TRNA(ILE2) 2-AGMATINYLCYTIDINE SYNTHETASE TIAS"/>
    <property type="match status" value="1"/>
</dbReference>
<evidence type="ECO:0000313" key="2">
    <source>
        <dbReference type="Proteomes" id="UP000094707"/>
    </source>
</evidence>
<dbReference type="KEGG" id="mcub:MCBB_0132"/>
<accession>A0A1D3KZN2</accession>
<dbReference type="RefSeq" id="WP_071905797.1">
    <property type="nucleotide sequence ID" value="NZ_LT607756.1"/>
</dbReference>
<keyword evidence="2" id="KW-1185">Reference proteome</keyword>
<dbReference type="Proteomes" id="UP000094707">
    <property type="component" value="Chromosome I"/>
</dbReference>
<dbReference type="PANTHER" id="PTHR40705:SF2">
    <property type="entry name" value="DUF1743 DOMAIN-CONTAINING PROTEIN"/>
    <property type="match status" value="1"/>
</dbReference>
<dbReference type="Gene3D" id="3.30.70.2200">
    <property type="match status" value="1"/>
</dbReference>
<dbReference type="AlphaFoldDB" id="A0A1D3KZN2"/>
<dbReference type="STRING" id="118062.MCBB_0132"/>
<dbReference type="EMBL" id="LT607756">
    <property type="protein sequence ID" value="SCG84720.1"/>
    <property type="molecule type" value="Genomic_DNA"/>
</dbReference>
<protein>
    <submittedName>
        <fullName evidence="1">Uncharacterized protein</fullName>
    </submittedName>
</protein>
<dbReference type="PATRIC" id="fig|129848.4.peg.138"/>